<protein>
    <submittedName>
        <fullName evidence="3">Synaptonemal complex protein 1 isoform X1</fullName>
    </submittedName>
</protein>
<dbReference type="GeneID" id="105666656"/>
<evidence type="ECO:0000313" key="2">
    <source>
        <dbReference type="Proteomes" id="UP000835206"/>
    </source>
</evidence>
<dbReference type="AlphaFoldDB" id="A0A9B2MQD7"/>
<dbReference type="RefSeq" id="XP_012173538.2">
    <property type="nucleotide sequence ID" value="XM_012318148.3"/>
</dbReference>
<evidence type="ECO:0000313" key="3">
    <source>
        <dbReference type="RefSeq" id="XP_012173538.2"/>
    </source>
</evidence>
<gene>
    <name evidence="3" type="primary">LOC105666656</name>
</gene>
<dbReference type="OrthoDB" id="5552418at2759"/>
<feature type="coiled-coil region" evidence="1">
    <location>
        <begin position="152"/>
        <end position="246"/>
    </location>
</feature>
<dbReference type="Proteomes" id="UP000835206">
    <property type="component" value="Chromosome 17"/>
</dbReference>
<dbReference type="KEGG" id="bter:105666656"/>
<name>A0A9B2MQD7_BOMTE</name>
<organism evidence="2 3">
    <name type="scientific">Bombus terrestris</name>
    <name type="common">Buff-tailed bumblebee</name>
    <name type="synonym">Apis terrestris</name>
    <dbReference type="NCBI Taxonomy" id="30195"/>
    <lineage>
        <taxon>Eukaryota</taxon>
        <taxon>Metazoa</taxon>
        <taxon>Ecdysozoa</taxon>
        <taxon>Arthropoda</taxon>
        <taxon>Hexapoda</taxon>
        <taxon>Insecta</taxon>
        <taxon>Pterygota</taxon>
        <taxon>Neoptera</taxon>
        <taxon>Endopterygota</taxon>
        <taxon>Hymenoptera</taxon>
        <taxon>Apocrita</taxon>
        <taxon>Aculeata</taxon>
        <taxon>Apoidea</taxon>
        <taxon>Anthophila</taxon>
        <taxon>Apidae</taxon>
        <taxon>Bombus</taxon>
        <taxon>Bombus</taxon>
    </lineage>
</organism>
<keyword evidence="2" id="KW-1185">Reference proteome</keyword>
<keyword evidence="1" id="KW-0175">Coiled coil</keyword>
<proteinExistence type="predicted"/>
<accession>A0A9B2MQD7</accession>
<sequence>MLENRRIADIKKEKRDMENYENGFDRRNYISTARNSTNRHISLLVVIKKLDQKVPRDFVYYRGVYIARSSRRSLTGSGSVYTSSDIIAEITLISNEMEKIGAKGSNSYVAKRSKQVVRCQMEKSCDNSDIKNTLAIKLSEMKALHETILDDQNRLTQENVKLTEELNKLKEENTQAIAMKNKDIEELKKQIAKHCEKLERDVDQVELLVKRNKELESKNREIIERDNELNKQLSELQERLATKEKIIRMKTILVQTKQKDVTILKEKTEQLLHIYENSMKDKLRNISDMCTEICNQSTSSSAQDNGDEEETSV</sequence>
<evidence type="ECO:0000256" key="1">
    <source>
        <dbReference type="SAM" id="Coils"/>
    </source>
</evidence>
<reference evidence="3" key="1">
    <citation type="submission" date="2025-08" db="UniProtKB">
        <authorList>
            <consortium name="RefSeq"/>
        </authorList>
    </citation>
    <scope>IDENTIFICATION</scope>
</reference>